<feature type="transmembrane region" description="Helical" evidence="5">
    <location>
        <begin position="190"/>
        <end position="211"/>
    </location>
</feature>
<organism evidence="6 7">
    <name type="scientific">Caenimonas koreensis DSM 17982</name>
    <dbReference type="NCBI Taxonomy" id="1121255"/>
    <lineage>
        <taxon>Bacteria</taxon>
        <taxon>Pseudomonadati</taxon>
        <taxon>Pseudomonadota</taxon>
        <taxon>Betaproteobacteria</taxon>
        <taxon>Burkholderiales</taxon>
        <taxon>Comamonadaceae</taxon>
        <taxon>Caenimonas</taxon>
    </lineage>
</organism>
<keyword evidence="3 5" id="KW-1133">Transmembrane helix</keyword>
<name>A0A844AQ00_9BURK</name>
<comment type="subcellular location">
    <subcellularLocation>
        <location evidence="5">Cell membrane</location>
        <topology evidence="5">Multi-pass membrane protein</topology>
    </subcellularLocation>
    <subcellularLocation>
        <location evidence="1">Membrane</location>
        <topology evidence="1">Multi-pass membrane protein</topology>
    </subcellularLocation>
</comment>
<dbReference type="PANTHER" id="PTHR43701:SF2">
    <property type="entry name" value="MEMBRANE TRANSPORTER PROTEIN YJNA-RELATED"/>
    <property type="match status" value="1"/>
</dbReference>
<dbReference type="Proteomes" id="UP000487350">
    <property type="component" value="Unassembled WGS sequence"/>
</dbReference>
<proteinExistence type="inferred from homology"/>
<dbReference type="InterPro" id="IPR051598">
    <property type="entry name" value="TSUP/Inactive_protease-like"/>
</dbReference>
<dbReference type="Pfam" id="PF01925">
    <property type="entry name" value="TauE"/>
    <property type="match status" value="1"/>
</dbReference>
<evidence type="ECO:0000256" key="3">
    <source>
        <dbReference type="ARBA" id="ARBA00022989"/>
    </source>
</evidence>
<evidence type="ECO:0000256" key="1">
    <source>
        <dbReference type="ARBA" id="ARBA00004141"/>
    </source>
</evidence>
<sequence length="265" mass="27890">MFALDWMLVTAGAVTGLLVGLTGVGGGSVMTPLLLLVFGVAPHSAIGTDLWFAAITKTAATRVHHGAGLIDWQVVRRLWYGSLPASALTLLWMTMVPIGADTASLLKVMVACAVLFTATAMVFQKQLHELGRRFRVQSVETFKHWQPPLTIAAGALLGALVTLTSIGAGAIGVVLLAYLYPLRLTPSRLIATDIAHAIPLAVFAGMGHLLIGNVDVSLLGNLLIGSLPCVVLGALLSSKLPQKWLRGALAAILLFTGYKLLMSAH</sequence>
<dbReference type="InterPro" id="IPR002781">
    <property type="entry name" value="TM_pro_TauE-like"/>
</dbReference>
<protein>
    <recommendedName>
        <fullName evidence="5">Probable membrane transporter protein</fullName>
    </recommendedName>
</protein>
<comment type="similarity">
    <text evidence="5">Belongs to the 4-toluene sulfonate uptake permease (TSUP) (TC 2.A.102) family.</text>
</comment>
<evidence type="ECO:0000313" key="7">
    <source>
        <dbReference type="Proteomes" id="UP000487350"/>
    </source>
</evidence>
<feature type="transmembrane region" description="Helical" evidence="5">
    <location>
        <begin position="151"/>
        <end position="178"/>
    </location>
</feature>
<dbReference type="GO" id="GO:0005886">
    <property type="term" value="C:plasma membrane"/>
    <property type="evidence" value="ECO:0007669"/>
    <property type="project" value="UniProtKB-SubCell"/>
</dbReference>
<dbReference type="PANTHER" id="PTHR43701">
    <property type="entry name" value="MEMBRANE TRANSPORTER PROTEIN MJ0441-RELATED"/>
    <property type="match status" value="1"/>
</dbReference>
<accession>A0A844AQ00</accession>
<reference evidence="6 7" key="1">
    <citation type="submission" date="2019-11" db="EMBL/GenBank/DDBJ databases">
        <title>Caenimonas koreensis gen. nov., sp. nov., isolated from activated sludge.</title>
        <authorList>
            <person name="Seung H.R."/>
        </authorList>
    </citation>
    <scope>NUCLEOTIDE SEQUENCE [LARGE SCALE GENOMIC DNA]</scope>
    <source>
        <strain evidence="6 7">EMB320</strain>
    </source>
</reference>
<keyword evidence="4 5" id="KW-0472">Membrane</keyword>
<dbReference type="RefSeq" id="WP_153583549.1">
    <property type="nucleotide sequence ID" value="NZ_WJBU01000002.1"/>
</dbReference>
<dbReference type="EMBL" id="WJBU01000002">
    <property type="protein sequence ID" value="MRD46205.1"/>
    <property type="molecule type" value="Genomic_DNA"/>
</dbReference>
<feature type="transmembrane region" description="Helical" evidence="5">
    <location>
        <begin position="77"/>
        <end position="98"/>
    </location>
</feature>
<keyword evidence="2 5" id="KW-0812">Transmembrane</keyword>
<dbReference type="AlphaFoldDB" id="A0A844AQ00"/>
<comment type="caution">
    <text evidence="6">The sequence shown here is derived from an EMBL/GenBank/DDBJ whole genome shotgun (WGS) entry which is preliminary data.</text>
</comment>
<evidence type="ECO:0000256" key="2">
    <source>
        <dbReference type="ARBA" id="ARBA00022692"/>
    </source>
</evidence>
<evidence type="ECO:0000256" key="5">
    <source>
        <dbReference type="RuleBase" id="RU363041"/>
    </source>
</evidence>
<evidence type="ECO:0000313" key="6">
    <source>
        <dbReference type="EMBL" id="MRD46205.1"/>
    </source>
</evidence>
<gene>
    <name evidence="6" type="ORF">GHT07_02860</name>
</gene>
<keyword evidence="5" id="KW-1003">Cell membrane</keyword>
<feature type="transmembrane region" description="Helical" evidence="5">
    <location>
        <begin position="218"/>
        <end position="238"/>
    </location>
</feature>
<keyword evidence="7" id="KW-1185">Reference proteome</keyword>
<feature type="transmembrane region" description="Helical" evidence="5">
    <location>
        <begin position="33"/>
        <end position="56"/>
    </location>
</feature>
<feature type="transmembrane region" description="Helical" evidence="5">
    <location>
        <begin position="244"/>
        <end position="261"/>
    </location>
</feature>
<dbReference type="OrthoDB" id="5189995at2"/>
<evidence type="ECO:0000256" key="4">
    <source>
        <dbReference type="ARBA" id="ARBA00023136"/>
    </source>
</evidence>